<dbReference type="InterPro" id="IPR012373">
    <property type="entry name" value="Ferrdict_sens_TM"/>
</dbReference>
<dbReference type="Proteomes" id="UP000198620">
    <property type="component" value="Unassembled WGS sequence"/>
</dbReference>
<dbReference type="GO" id="GO:0016989">
    <property type="term" value="F:sigma factor antagonist activity"/>
    <property type="evidence" value="ECO:0007669"/>
    <property type="project" value="TreeGrafter"/>
</dbReference>
<keyword evidence="4" id="KW-1185">Reference proteome</keyword>
<name>A0A1H7KU27_9PROT</name>
<dbReference type="PANTHER" id="PTHR30273:SF2">
    <property type="entry name" value="PROTEIN FECR"/>
    <property type="match status" value="1"/>
</dbReference>
<dbReference type="RefSeq" id="WP_245727823.1">
    <property type="nucleotide sequence ID" value="NZ_FOBH01000003.1"/>
</dbReference>
<dbReference type="AlphaFoldDB" id="A0A1H7KU27"/>
<evidence type="ECO:0000259" key="2">
    <source>
        <dbReference type="Pfam" id="PF04773"/>
    </source>
</evidence>
<feature type="transmembrane region" description="Helical" evidence="1">
    <location>
        <begin position="38"/>
        <end position="59"/>
    </location>
</feature>
<dbReference type="PANTHER" id="PTHR30273">
    <property type="entry name" value="PERIPLASMIC SIGNAL SENSOR AND SIGMA FACTOR ACTIVATOR FECR-RELATED"/>
    <property type="match status" value="1"/>
</dbReference>
<proteinExistence type="predicted"/>
<organism evidence="3 4">
    <name type="scientific">Nitrosovibrio tenuis</name>
    <dbReference type="NCBI Taxonomy" id="1233"/>
    <lineage>
        <taxon>Bacteria</taxon>
        <taxon>Pseudomonadati</taxon>
        <taxon>Pseudomonadota</taxon>
        <taxon>Betaproteobacteria</taxon>
        <taxon>Nitrosomonadales</taxon>
        <taxon>Nitrosomonadaceae</taxon>
        <taxon>Nitrosovibrio</taxon>
    </lineage>
</organism>
<accession>A0A1H7KU27</accession>
<keyword evidence="1" id="KW-1133">Transmembrane helix</keyword>
<gene>
    <name evidence="3" type="ORF">SAMN05216387_103341</name>
</gene>
<dbReference type="EMBL" id="FOBH01000003">
    <property type="protein sequence ID" value="SEK90331.1"/>
    <property type="molecule type" value="Genomic_DNA"/>
</dbReference>
<keyword evidence="1" id="KW-0472">Membrane</keyword>
<protein>
    <submittedName>
        <fullName evidence="3">FecR family protein</fullName>
    </submittedName>
</protein>
<keyword evidence="1" id="KW-0812">Transmembrane</keyword>
<evidence type="ECO:0000256" key="1">
    <source>
        <dbReference type="SAM" id="Phobius"/>
    </source>
</evidence>
<dbReference type="Gene3D" id="2.60.120.1440">
    <property type="match status" value="1"/>
</dbReference>
<sequence length="198" mass="21850">MPDGLIVYRLRFRMPMHSPKTPTPPSTSKTHAFSWSRFFVHCSIVVAAVSLGFASWFIAKPTATRLHQTIPGQRLTITATPDIDISLDTDSTVTVTNTEPPRIELLRGNAYFDIKSKSADKLQVKVGTTYIKDIGTRFSIRKQADGGSVAVAEGQVEIQVEAGTYLVSSRERADFDGTRVTGHKMIAEAEVAPWRVNK</sequence>
<feature type="domain" description="FecR protein" evidence="2">
    <location>
        <begin position="68"/>
        <end position="157"/>
    </location>
</feature>
<dbReference type="Pfam" id="PF04773">
    <property type="entry name" value="FecR"/>
    <property type="match status" value="1"/>
</dbReference>
<evidence type="ECO:0000313" key="3">
    <source>
        <dbReference type="EMBL" id="SEK90331.1"/>
    </source>
</evidence>
<dbReference type="InterPro" id="IPR006860">
    <property type="entry name" value="FecR"/>
</dbReference>
<dbReference type="STRING" id="1233.SAMN05216387_103341"/>
<evidence type="ECO:0000313" key="4">
    <source>
        <dbReference type="Proteomes" id="UP000198620"/>
    </source>
</evidence>
<reference evidence="3 4" key="1">
    <citation type="submission" date="2016-10" db="EMBL/GenBank/DDBJ databases">
        <authorList>
            <person name="de Groot N.N."/>
        </authorList>
    </citation>
    <scope>NUCLEOTIDE SEQUENCE [LARGE SCALE GENOMIC DNA]</scope>
    <source>
        <strain evidence="3 4">Nv1</strain>
    </source>
</reference>